<dbReference type="RefSeq" id="XP_003667416.1">
    <property type="nucleotide sequence ID" value="XM_003667368.1"/>
</dbReference>
<keyword evidence="3" id="KW-1185">Reference proteome</keyword>
<name>G0W5F9_NAUDC</name>
<evidence type="ECO:0000313" key="2">
    <source>
        <dbReference type="EMBL" id="CCD22173.1"/>
    </source>
</evidence>
<dbReference type="eggNOG" id="ENOG502RZF2">
    <property type="taxonomic scope" value="Eukaryota"/>
</dbReference>
<dbReference type="STRING" id="1071378.G0W5F9"/>
<feature type="compositionally biased region" description="Polar residues" evidence="1">
    <location>
        <begin position="365"/>
        <end position="374"/>
    </location>
</feature>
<dbReference type="GeneID" id="11494378"/>
<dbReference type="OrthoDB" id="4070503at2759"/>
<dbReference type="GO" id="GO:0071563">
    <property type="term" value="C:Myo2p-Vac17p-Vac8p transport complex"/>
    <property type="evidence" value="ECO:0007669"/>
    <property type="project" value="EnsemblFungi"/>
</dbReference>
<protein>
    <submittedName>
        <fullName evidence="2">Uncharacterized protein</fullName>
    </submittedName>
</protein>
<evidence type="ECO:0000313" key="3">
    <source>
        <dbReference type="Proteomes" id="UP000000689"/>
    </source>
</evidence>
<evidence type="ECO:0000256" key="1">
    <source>
        <dbReference type="SAM" id="MobiDB-lite"/>
    </source>
</evidence>
<dbReference type="InterPro" id="IPR035293">
    <property type="entry name" value="Vac17"/>
</dbReference>
<organism evidence="2 3">
    <name type="scientific">Naumovozyma dairenensis (strain ATCC 10597 / BCRC 20456 / CBS 421 / NBRC 0211 / NRRL Y-12639)</name>
    <name type="common">Saccharomyces dairenensis</name>
    <dbReference type="NCBI Taxonomy" id="1071378"/>
    <lineage>
        <taxon>Eukaryota</taxon>
        <taxon>Fungi</taxon>
        <taxon>Dikarya</taxon>
        <taxon>Ascomycota</taxon>
        <taxon>Saccharomycotina</taxon>
        <taxon>Saccharomycetes</taxon>
        <taxon>Saccharomycetales</taxon>
        <taxon>Saccharomycetaceae</taxon>
        <taxon>Naumovozyma</taxon>
    </lineage>
</organism>
<gene>
    <name evidence="2" type="primary">NDAI0A00130</name>
    <name evidence="2" type="ordered locus">NDAI_0A00130</name>
</gene>
<proteinExistence type="predicted"/>
<feature type="compositionally biased region" description="Polar residues" evidence="1">
    <location>
        <begin position="171"/>
        <end position="183"/>
    </location>
</feature>
<dbReference type="OMA" id="DLWIQRQ"/>
<dbReference type="GO" id="GO:0000011">
    <property type="term" value="P:vacuole inheritance"/>
    <property type="evidence" value="ECO:0007669"/>
    <property type="project" value="EnsemblFungi"/>
</dbReference>
<feature type="region of interest" description="Disordered" evidence="1">
    <location>
        <begin position="112"/>
        <end position="183"/>
    </location>
</feature>
<dbReference type="KEGG" id="ndi:NDAI_0A00130"/>
<dbReference type="AlphaFoldDB" id="G0W5F9"/>
<dbReference type="GO" id="GO:0043495">
    <property type="term" value="F:protein-membrane adaptor activity"/>
    <property type="evidence" value="ECO:0007669"/>
    <property type="project" value="EnsemblFungi"/>
</dbReference>
<dbReference type="HOGENOM" id="CLU_571186_0_0_1"/>
<reference evidence="2 3" key="1">
    <citation type="journal article" date="2011" name="Proc. Natl. Acad. Sci. U.S.A.">
        <title>Evolutionary erosion of yeast sex chromosomes by mating-type switching accidents.</title>
        <authorList>
            <person name="Gordon J.L."/>
            <person name="Armisen D."/>
            <person name="Proux-Wera E."/>
            <person name="Oheigeartaigh S.S."/>
            <person name="Byrne K.P."/>
            <person name="Wolfe K.H."/>
        </authorList>
    </citation>
    <scope>NUCLEOTIDE SEQUENCE [LARGE SCALE GENOMIC DNA]</scope>
    <source>
        <strain evidence="3">ATCC 10597 / BCRC 20456 / CBS 421 / NBRC 0211 / NRRL Y-12639</strain>
    </source>
</reference>
<feature type="compositionally biased region" description="Low complexity" evidence="1">
    <location>
        <begin position="116"/>
        <end position="135"/>
    </location>
</feature>
<feature type="region of interest" description="Disordered" evidence="1">
    <location>
        <begin position="365"/>
        <end position="386"/>
    </location>
</feature>
<dbReference type="EMBL" id="HE580267">
    <property type="protein sequence ID" value="CCD22173.1"/>
    <property type="molecule type" value="Genomic_DNA"/>
</dbReference>
<dbReference type="GO" id="GO:0000329">
    <property type="term" value="C:fungal-type vacuole membrane"/>
    <property type="evidence" value="ECO:0007669"/>
    <property type="project" value="EnsemblFungi"/>
</dbReference>
<dbReference type="Pfam" id="PF17321">
    <property type="entry name" value="Vac17"/>
    <property type="match status" value="1"/>
</dbReference>
<accession>G0W5F9</accession>
<sequence>MSTTLQDITERLLIRSQEAILQLDLWIQREKKQQELSTLNNSNNITYDHVDNQQYNVYLAQLNSLIVRVQYIRDKFLHNINQLDSTQDEQKYIENLVYEFKQITLKLNDLSKKNKTTSSSENSSKTASSKSSMESFEPKPLKIIKRTKNDQKVSNTINNDHDLIMQDENLQRPNSLPSSPIEKSSYVTISQNEQNLRLMKSQDFSTKKNTSRNTNYNTIRKFENDTINQFFKSQQRLSIGIFDNDDDNIYSTNMGTATRITGEYLTDNNSDQATVISQGTIKRNDDDFTPLRRYNSHESILSQKISSTPLIDNNNNLTFNSKLPLYSSIRRPSMQSIHVTSNPIFARSSQGKTSKDLLSSFVTSSIPRNNNRNIQTRTKTRTQSRRNNQLRDHTINQTSTSSFFGNWNFLNRFNMITSETNTTTNRKRNYNIPLVNQSRAHNIDVNDTMDSISIKEPVYDNTISLDDLEDALNTELLL</sequence>
<dbReference type="Proteomes" id="UP000000689">
    <property type="component" value="Chromosome 1"/>
</dbReference>